<evidence type="ECO:0000256" key="7">
    <source>
        <dbReference type="ARBA" id="ARBA00022723"/>
    </source>
</evidence>
<evidence type="ECO:0000256" key="2">
    <source>
        <dbReference type="ARBA" id="ARBA00004613"/>
    </source>
</evidence>
<evidence type="ECO:0000256" key="10">
    <source>
        <dbReference type="ARBA" id="ARBA00022833"/>
    </source>
</evidence>
<dbReference type="GO" id="GO:0005615">
    <property type="term" value="C:extracellular space"/>
    <property type="evidence" value="ECO:0007669"/>
    <property type="project" value="TreeGrafter"/>
</dbReference>
<dbReference type="GO" id="GO:0006508">
    <property type="term" value="P:proteolysis"/>
    <property type="evidence" value="ECO:0007669"/>
    <property type="project" value="UniProtKB-KW"/>
</dbReference>
<evidence type="ECO:0000256" key="11">
    <source>
        <dbReference type="ARBA" id="ARBA00023049"/>
    </source>
</evidence>
<keyword evidence="5 16" id="KW-0121">Carboxypeptidase</keyword>
<reference evidence="16 17" key="1">
    <citation type="submission" date="2015-12" db="EMBL/GenBank/DDBJ databases">
        <title>The genome of Folsomia candida.</title>
        <authorList>
            <person name="Faddeeva A."/>
            <person name="Derks M.F."/>
            <person name="Anvar Y."/>
            <person name="Smit S."/>
            <person name="Van Straalen N."/>
            <person name="Roelofs D."/>
        </authorList>
    </citation>
    <scope>NUCLEOTIDE SEQUENCE [LARGE SCALE GENOMIC DNA]</scope>
    <source>
        <strain evidence="16 17">VU population</strain>
        <tissue evidence="16">Whole body</tissue>
    </source>
</reference>
<dbReference type="EMBL" id="LNIX01000013">
    <property type="protein sequence ID" value="OXA47374.1"/>
    <property type="molecule type" value="Genomic_DNA"/>
</dbReference>
<accession>A0A226DRA0</accession>
<dbReference type="Pfam" id="PF02244">
    <property type="entry name" value="Propep_M14"/>
    <property type="match status" value="1"/>
</dbReference>
<organism evidence="16 17">
    <name type="scientific">Folsomia candida</name>
    <name type="common">Springtail</name>
    <dbReference type="NCBI Taxonomy" id="158441"/>
    <lineage>
        <taxon>Eukaryota</taxon>
        <taxon>Metazoa</taxon>
        <taxon>Ecdysozoa</taxon>
        <taxon>Arthropoda</taxon>
        <taxon>Hexapoda</taxon>
        <taxon>Collembola</taxon>
        <taxon>Entomobryomorpha</taxon>
        <taxon>Isotomoidea</taxon>
        <taxon>Isotomidae</taxon>
        <taxon>Proisotominae</taxon>
        <taxon>Folsomia</taxon>
    </lineage>
</organism>
<comment type="cofactor">
    <cofactor evidence="1">
        <name>Zn(2+)</name>
        <dbReference type="ChEBI" id="CHEBI:29105"/>
    </cofactor>
</comment>
<dbReference type="AlphaFoldDB" id="A0A226DRA0"/>
<keyword evidence="7" id="KW-0479">Metal-binding</keyword>
<dbReference type="PANTHER" id="PTHR11705">
    <property type="entry name" value="PROTEASE FAMILY M14 CARBOXYPEPTIDASE A,B"/>
    <property type="match status" value="1"/>
</dbReference>
<proteinExistence type="inferred from homology"/>
<keyword evidence="4" id="KW-0964">Secreted</keyword>
<dbReference type="SMART" id="SM00631">
    <property type="entry name" value="Zn_pept"/>
    <property type="match status" value="1"/>
</dbReference>
<dbReference type="GO" id="GO:0004181">
    <property type="term" value="F:metallocarboxypeptidase activity"/>
    <property type="evidence" value="ECO:0007669"/>
    <property type="project" value="InterPro"/>
</dbReference>
<dbReference type="PROSITE" id="PS00132">
    <property type="entry name" value="CARBOXYPEPT_ZN_1"/>
    <property type="match status" value="1"/>
</dbReference>
<evidence type="ECO:0000256" key="13">
    <source>
        <dbReference type="ARBA" id="ARBA00057299"/>
    </source>
</evidence>
<keyword evidence="6" id="KW-0645">Protease</keyword>
<dbReference type="GO" id="GO:0008270">
    <property type="term" value="F:zinc ion binding"/>
    <property type="evidence" value="ECO:0007669"/>
    <property type="project" value="InterPro"/>
</dbReference>
<dbReference type="Pfam" id="PF00246">
    <property type="entry name" value="Peptidase_M14"/>
    <property type="match status" value="1"/>
</dbReference>
<dbReference type="InterPro" id="IPR000834">
    <property type="entry name" value="Peptidase_M14"/>
</dbReference>
<evidence type="ECO:0000256" key="5">
    <source>
        <dbReference type="ARBA" id="ARBA00022645"/>
    </source>
</evidence>
<sequence>MNAVPLPASQFALTVNTLSCLMSMTSPNFDSNGRRSYEGFQVLSISNVSSQNDVLGIQQANILQQLYSSNKLFNFLGEDPNRNGPTDVMICPEQANNVKNLLSTFGIPFTVQSENYQQNIVSHENENNLILAESGGNMNWIAYQRFATIQSWMDSMASKYPKIVTLETYGSSSEKRPMRVIKISATGNDGSKPIVWLDGGIHAREWISVATVTYMANEIINRAVSGDRNDLINKVDWYIVPNMNPDGYEYTFTNDRLWRKTRSKAVNSTCYGVDPNRNWDFKWGGKGTSNDSCEITYRGPRPASEPEVASSQKYILSIKNRIKLFLTFHSYSQLLLLPWSYDNVLIPDKSDLEKVAKQGAQALEAVNGTKYIVGPTPQILYSAAGTSNDWVKGVANIKFAYTYELRDTGKDRFLLPPNQIIPSGKETFVGVTAMVQGVMDWFKIN</sequence>
<dbReference type="CDD" id="cd03860">
    <property type="entry name" value="M14_CP_A-B_like"/>
    <property type="match status" value="1"/>
</dbReference>
<dbReference type="Gene3D" id="3.40.630.10">
    <property type="entry name" value="Zn peptidases"/>
    <property type="match status" value="1"/>
</dbReference>
<dbReference type="SUPFAM" id="SSF54897">
    <property type="entry name" value="Protease propeptides/inhibitors"/>
    <property type="match status" value="1"/>
</dbReference>
<dbReference type="SUPFAM" id="SSF53187">
    <property type="entry name" value="Zn-dependent exopeptidases"/>
    <property type="match status" value="1"/>
</dbReference>
<evidence type="ECO:0000256" key="1">
    <source>
        <dbReference type="ARBA" id="ARBA00001947"/>
    </source>
</evidence>
<dbReference type="Proteomes" id="UP000198287">
    <property type="component" value="Unassembled WGS sequence"/>
</dbReference>
<dbReference type="PANTHER" id="PTHR11705:SF91">
    <property type="entry name" value="FI01817P-RELATED"/>
    <property type="match status" value="1"/>
</dbReference>
<dbReference type="OMA" id="DIREFAY"/>
<dbReference type="InterPro" id="IPR036990">
    <property type="entry name" value="M14A-like_propep"/>
</dbReference>
<dbReference type="PROSITE" id="PS52035">
    <property type="entry name" value="PEPTIDASE_M14"/>
    <property type="match status" value="1"/>
</dbReference>
<comment type="caution">
    <text evidence="16">The sequence shown here is derived from an EMBL/GenBank/DDBJ whole genome shotgun (WGS) entry which is preliminary data.</text>
</comment>
<evidence type="ECO:0000256" key="14">
    <source>
        <dbReference type="PROSITE-ProRule" id="PRU01379"/>
    </source>
</evidence>
<dbReference type="InterPro" id="IPR003146">
    <property type="entry name" value="M14A_act_pep"/>
</dbReference>
<gene>
    <name evidence="16" type="ORF">Fcan01_17521</name>
</gene>
<name>A0A226DRA0_FOLCA</name>
<dbReference type="InterPro" id="IPR057247">
    <property type="entry name" value="CARBOXYPEPT_ZN_2"/>
</dbReference>
<comment type="similarity">
    <text evidence="3 14">Belongs to the peptidase M14 family.</text>
</comment>
<comment type="subcellular location">
    <subcellularLocation>
        <location evidence="2">Secreted</location>
    </subcellularLocation>
</comment>
<evidence type="ECO:0000256" key="6">
    <source>
        <dbReference type="ARBA" id="ARBA00022670"/>
    </source>
</evidence>
<evidence type="ECO:0000256" key="4">
    <source>
        <dbReference type="ARBA" id="ARBA00022525"/>
    </source>
</evidence>
<evidence type="ECO:0000256" key="8">
    <source>
        <dbReference type="ARBA" id="ARBA00022729"/>
    </source>
</evidence>
<dbReference type="OrthoDB" id="3626597at2759"/>
<evidence type="ECO:0000256" key="9">
    <source>
        <dbReference type="ARBA" id="ARBA00022801"/>
    </source>
</evidence>
<dbReference type="InterPro" id="IPR057246">
    <property type="entry name" value="CARBOXYPEPT_ZN_1"/>
</dbReference>
<feature type="active site" description="Proton donor/acceptor" evidence="14">
    <location>
        <position position="404"/>
    </location>
</feature>
<comment type="function">
    <text evidence="13">Involved in the digestion of the blood meal.</text>
</comment>
<keyword evidence="11" id="KW-0482">Metalloprotease</keyword>
<evidence type="ECO:0000256" key="12">
    <source>
        <dbReference type="ARBA" id="ARBA00023157"/>
    </source>
</evidence>
<evidence type="ECO:0000256" key="3">
    <source>
        <dbReference type="ARBA" id="ARBA00005988"/>
    </source>
</evidence>
<keyword evidence="9" id="KW-0378">Hydrolase</keyword>
<evidence type="ECO:0000313" key="17">
    <source>
        <dbReference type="Proteomes" id="UP000198287"/>
    </source>
</evidence>
<dbReference type="PROSITE" id="PS00133">
    <property type="entry name" value="CARBOXYPEPT_ZN_2"/>
    <property type="match status" value="1"/>
</dbReference>
<keyword evidence="8" id="KW-0732">Signal</keyword>
<evidence type="ECO:0000313" key="16">
    <source>
        <dbReference type="EMBL" id="OXA47374.1"/>
    </source>
</evidence>
<keyword evidence="17" id="KW-1185">Reference proteome</keyword>
<protein>
    <submittedName>
        <fullName evidence="16">Carboxypeptidase B</fullName>
    </submittedName>
</protein>
<keyword evidence="10" id="KW-0862">Zinc</keyword>
<evidence type="ECO:0000259" key="15">
    <source>
        <dbReference type="PROSITE" id="PS52035"/>
    </source>
</evidence>
<dbReference type="FunFam" id="3.40.630.10:FF:000040">
    <property type="entry name" value="zinc carboxypeptidase"/>
    <property type="match status" value="1"/>
</dbReference>
<dbReference type="PRINTS" id="PR00765">
    <property type="entry name" value="CRBOXYPTASEA"/>
</dbReference>
<feature type="domain" description="Peptidase M14" evidence="15">
    <location>
        <begin position="142"/>
        <end position="438"/>
    </location>
</feature>
<dbReference type="Gene3D" id="3.30.70.340">
    <property type="entry name" value="Metallocarboxypeptidase-like"/>
    <property type="match status" value="1"/>
</dbReference>
<keyword evidence="12" id="KW-1015">Disulfide bond</keyword>